<evidence type="ECO:0000313" key="15">
    <source>
        <dbReference type="EMBL" id="QOL50519.1"/>
    </source>
</evidence>
<dbReference type="Proteomes" id="UP000593875">
    <property type="component" value="Chromosome"/>
</dbReference>
<feature type="transmembrane region" description="Helical" evidence="13">
    <location>
        <begin position="42"/>
        <end position="63"/>
    </location>
</feature>
<dbReference type="GO" id="GO:0009055">
    <property type="term" value="F:electron transfer activity"/>
    <property type="evidence" value="ECO:0007669"/>
    <property type="project" value="InterPro"/>
</dbReference>
<evidence type="ECO:0000256" key="8">
    <source>
        <dbReference type="ARBA" id="ARBA00022982"/>
    </source>
</evidence>
<evidence type="ECO:0000256" key="6">
    <source>
        <dbReference type="ARBA" id="ARBA00022692"/>
    </source>
</evidence>
<organism evidence="15 16">
    <name type="scientific">Massilia litorea</name>
    <dbReference type="NCBI Taxonomy" id="2769491"/>
    <lineage>
        <taxon>Bacteria</taxon>
        <taxon>Pseudomonadati</taxon>
        <taxon>Pseudomonadota</taxon>
        <taxon>Betaproteobacteria</taxon>
        <taxon>Burkholderiales</taxon>
        <taxon>Oxalobacteraceae</taxon>
        <taxon>Telluria group</taxon>
        <taxon>Massilia</taxon>
    </lineage>
</organism>
<protein>
    <submittedName>
        <fullName evidence="15">Cytochrome b</fullName>
    </submittedName>
</protein>
<evidence type="ECO:0000256" key="9">
    <source>
        <dbReference type="ARBA" id="ARBA00022989"/>
    </source>
</evidence>
<keyword evidence="3" id="KW-0813">Transport</keyword>
<evidence type="ECO:0000256" key="2">
    <source>
        <dbReference type="ARBA" id="ARBA00004651"/>
    </source>
</evidence>
<accession>A0A7L9U7U0</accession>
<proteinExistence type="inferred from homology"/>
<dbReference type="InterPro" id="IPR052168">
    <property type="entry name" value="Cytochrome_b561_oxidase"/>
</dbReference>
<sequence>MQRYSLPAIVLHWLIALLIIGTFTLGLVMTDIPGLTPTKLRYFSWHKWAGVTVLSLATLRLLWRLRSKPPAYPAGMAPWQSRAAHGLHGLLYVLMFAVPLSGYFYSLAAGVPVVYFGLLPLPVLIEADPVLKPVLGALHYWLNMGLAALVAIHVLAALKHVLIDRDGIMGRMLPFPIKRGVYK</sequence>
<dbReference type="InterPro" id="IPR016174">
    <property type="entry name" value="Di-haem_cyt_TM"/>
</dbReference>
<evidence type="ECO:0000256" key="1">
    <source>
        <dbReference type="ARBA" id="ARBA00001970"/>
    </source>
</evidence>
<evidence type="ECO:0000256" key="13">
    <source>
        <dbReference type="SAM" id="Phobius"/>
    </source>
</evidence>
<comment type="subcellular location">
    <subcellularLocation>
        <location evidence="2">Cell membrane</location>
        <topology evidence="2">Multi-pass membrane protein</topology>
    </subcellularLocation>
</comment>
<evidence type="ECO:0000256" key="7">
    <source>
        <dbReference type="ARBA" id="ARBA00022723"/>
    </source>
</evidence>
<dbReference type="EMBL" id="CP062941">
    <property type="protein sequence ID" value="QOL50519.1"/>
    <property type="molecule type" value="Genomic_DNA"/>
</dbReference>
<comment type="cofactor">
    <cofactor evidence="1">
        <name>heme b</name>
        <dbReference type="ChEBI" id="CHEBI:60344"/>
    </cofactor>
</comment>
<keyword evidence="11 13" id="KW-0472">Membrane</keyword>
<feature type="transmembrane region" description="Helical" evidence="13">
    <location>
        <begin position="9"/>
        <end position="30"/>
    </location>
</feature>
<evidence type="ECO:0000256" key="5">
    <source>
        <dbReference type="ARBA" id="ARBA00022617"/>
    </source>
</evidence>
<feature type="transmembrane region" description="Helical" evidence="13">
    <location>
        <begin position="138"/>
        <end position="162"/>
    </location>
</feature>
<evidence type="ECO:0000256" key="10">
    <source>
        <dbReference type="ARBA" id="ARBA00023004"/>
    </source>
</evidence>
<feature type="domain" description="Cytochrome b561 bacterial/Ni-hydrogenase" evidence="14">
    <location>
        <begin position="3"/>
        <end position="174"/>
    </location>
</feature>
<keyword evidence="4" id="KW-1003">Cell membrane</keyword>
<gene>
    <name evidence="15" type="ORF">LPB04_04185</name>
</gene>
<reference evidence="15 16" key="1">
    <citation type="submission" date="2020-10" db="EMBL/GenBank/DDBJ databases">
        <title>Genome sequencing of Massilia sp. LPB0304.</title>
        <authorList>
            <person name="Kim J."/>
        </authorList>
    </citation>
    <scope>NUCLEOTIDE SEQUENCE [LARGE SCALE GENOMIC DNA]</scope>
    <source>
        <strain evidence="15 16">LPB0304</strain>
    </source>
</reference>
<dbReference type="RefSeq" id="WP_193687509.1">
    <property type="nucleotide sequence ID" value="NZ_CP062941.1"/>
</dbReference>
<feature type="transmembrane region" description="Helical" evidence="13">
    <location>
        <begin position="90"/>
        <end position="118"/>
    </location>
</feature>
<dbReference type="PANTHER" id="PTHR30529">
    <property type="entry name" value="CYTOCHROME B561"/>
    <property type="match status" value="1"/>
</dbReference>
<keyword evidence="9 13" id="KW-1133">Transmembrane helix</keyword>
<comment type="similarity">
    <text evidence="12">Belongs to the cytochrome b561 family.</text>
</comment>
<evidence type="ECO:0000256" key="11">
    <source>
        <dbReference type="ARBA" id="ARBA00023136"/>
    </source>
</evidence>
<keyword evidence="7" id="KW-0479">Metal-binding</keyword>
<dbReference type="KEGG" id="mlir:LPB04_04185"/>
<evidence type="ECO:0000256" key="4">
    <source>
        <dbReference type="ARBA" id="ARBA00022475"/>
    </source>
</evidence>
<dbReference type="GO" id="GO:0020037">
    <property type="term" value="F:heme binding"/>
    <property type="evidence" value="ECO:0007669"/>
    <property type="project" value="TreeGrafter"/>
</dbReference>
<dbReference type="Pfam" id="PF01292">
    <property type="entry name" value="Ni_hydr_CYTB"/>
    <property type="match status" value="1"/>
</dbReference>
<keyword evidence="6 13" id="KW-0812">Transmembrane</keyword>
<keyword evidence="16" id="KW-1185">Reference proteome</keyword>
<evidence type="ECO:0000313" key="16">
    <source>
        <dbReference type="Proteomes" id="UP000593875"/>
    </source>
</evidence>
<dbReference type="PANTHER" id="PTHR30529:SF1">
    <property type="entry name" value="CYTOCHROME B561 HOMOLOG 2"/>
    <property type="match status" value="1"/>
</dbReference>
<evidence type="ECO:0000259" key="14">
    <source>
        <dbReference type="Pfam" id="PF01292"/>
    </source>
</evidence>
<dbReference type="Gene3D" id="1.20.950.20">
    <property type="entry name" value="Transmembrane di-heme cytochromes, Chain C"/>
    <property type="match status" value="1"/>
</dbReference>
<evidence type="ECO:0000256" key="3">
    <source>
        <dbReference type="ARBA" id="ARBA00022448"/>
    </source>
</evidence>
<dbReference type="GO" id="GO:0022904">
    <property type="term" value="P:respiratory electron transport chain"/>
    <property type="evidence" value="ECO:0007669"/>
    <property type="project" value="InterPro"/>
</dbReference>
<dbReference type="InterPro" id="IPR011577">
    <property type="entry name" value="Cyt_b561_bac/Ni-Hgenase"/>
</dbReference>
<dbReference type="AlphaFoldDB" id="A0A7L9U7U0"/>
<keyword evidence="5" id="KW-0349">Heme</keyword>
<keyword evidence="8" id="KW-0249">Electron transport</keyword>
<dbReference type="GO" id="GO:0005886">
    <property type="term" value="C:plasma membrane"/>
    <property type="evidence" value="ECO:0007669"/>
    <property type="project" value="UniProtKB-SubCell"/>
</dbReference>
<dbReference type="SUPFAM" id="SSF81342">
    <property type="entry name" value="Transmembrane di-heme cytochromes"/>
    <property type="match status" value="1"/>
</dbReference>
<keyword evidence="10" id="KW-0408">Iron</keyword>
<dbReference type="GO" id="GO:0046872">
    <property type="term" value="F:metal ion binding"/>
    <property type="evidence" value="ECO:0007669"/>
    <property type="project" value="UniProtKB-KW"/>
</dbReference>
<evidence type="ECO:0000256" key="12">
    <source>
        <dbReference type="ARBA" id="ARBA00037975"/>
    </source>
</evidence>
<name>A0A7L9U7U0_9BURK</name>